<proteinExistence type="predicted"/>
<evidence type="ECO:0000313" key="2">
    <source>
        <dbReference type="EMBL" id="KHJ32452.1"/>
    </source>
</evidence>
<feature type="region of interest" description="Disordered" evidence="1">
    <location>
        <begin position="127"/>
        <end position="323"/>
    </location>
</feature>
<evidence type="ECO:0000256" key="1">
    <source>
        <dbReference type="SAM" id="MobiDB-lite"/>
    </source>
</evidence>
<comment type="caution">
    <text evidence="2">The sequence shown here is derived from an EMBL/GenBank/DDBJ whole genome shotgun (WGS) entry which is preliminary data.</text>
</comment>
<feature type="compositionally biased region" description="Basic and acidic residues" evidence="1">
    <location>
        <begin position="292"/>
        <end position="315"/>
    </location>
</feature>
<feature type="region of interest" description="Disordered" evidence="1">
    <location>
        <begin position="81"/>
        <end position="102"/>
    </location>
</feature>
<dbReference type="GO" id="GO:0003676">
    <property type="term" value="F:nucleic acid binding"/>
    <property type="evidence" value="ECO:0007669"/>
    <property type="project" value="InterPro"/>
</dbReference>
<feature type="compositionally biased region" description="Low complexity" evidence="1">
    <location>
        <begin position="152"/>
        <end position="168"/>
    </location>
</feature>
<feature type="compositionally biased region" description="Basic and acidic residues" evidence="1">
    <location>
        <begin position="127"/>
        <end position="143"/>
    </location>
</feature>
<dbReference type="AlphaFoldDB" id="A0A0B1P1F1"/>
<name>A0A0B1P1F1_UNCNE</name>
<accession>A0A0B1P1F1</accession>
<reference evidence="2 3" key="1">
    <citation type="journal article" date="2014" name="BMC Genomics">
        <title>Adaptive genomic structural variation in the grape powdery mildew pathogen, Erysiphe necator.</title>
        <authorList>
            <person name="Jones L."/>
            <person name="Riaz S."/>
            <person name="Morales-Cruz A."/>
            <person name="Amrine K.C."/>
            <person name="McGuire B."/>
            <person name="Gubler W.D."/>
            <person name="Walker M.A."/>
            <person name="Cantu D."/>
        </authorList>
    </citation>
    <scope>NUCLEOTIDE SEQUENCE [LARGE SCALE GENOMIC DNA]</scope>
    <source>
        <strain evidence="3">c</strain>
    </source>
</reference>
<dbReference type="OMA" id="PSNLEIC"/>
<evidence type="ECO:0008006" key="4">
    <source>
        <dbReference type="Google" id="ProtNLM"/>
    </source>
</evidence>
<keyword evidence="3" id="KW-1185">Reference proteome</keyword>
<dbReference type="HOGENOM" id="CLU_062858_0_0_1"/>
<dbReference type="Pfam" id="PF13917">
    <property type="entry name" value="zf-CCHC_3"/>
    <property type="match status" value="1"/>
</dbReference>
<gene>
    <name evidence="2" type="ORF">EV44_g1600</name>
</gene>
<feature type="compositionally biased region" description="Polar residues" evidence="1">
    <location>
        <begin position="206"/>
        <end position="216"/>
    </location>
</feature>
<dbReference type="SUPFAM" id="SSF57756">
    <property type="entry name" value="Retrovirus zinc finger-like domains"/>
    <property type="match status" value="1"/>
</dbReference>
<dbReference type="Proteomes" id="UP000030854">
    <property type="component" value="Unassembled WGS sequence"/>
</dbReference>
<evidence type="ECO:0000313" key="3">
    <source>
        <dbReference type="Proteomes" id="UP000030854"/>
    </source>
</evidence>
<dbReference type="InterPro" id="IPR036875">
    <property type="entry name" value="Znf_CCHC_sf"/>
</dbReference>
<dbReference type="GO" id="GO:0008270">
    <property type="term" value="F:zinc ion binding"/>
    <property type="evidence" value="ECO:0007669"/>
    <property type="project" value="InterPro"/>
</dbReference>
<protein>
    <recommendedName>
        <fullName evidence="4">Zinc knuckle-domain-containing protein</fullName>
    </recommendedName>
</protein>
<dbReference type="EMBL" id="JNVN01002075">
    <property type="protein sequence ID" value="KHJ32452.1"/>
    <property type="molecule type" value="Genomic_DNA"/>
</dbReference>
<sequence>MTGADEKENKYQLTKLEQGFRNYKIVILISKATCGENLCLSMKKSIRTPYSGRSSKATSSTLCQKCLKKGHYSYECKAATQERPYVSRPSRTQQLLNPKLIPKLSNEVPHDLLRKKGIADEQLAKFDEERGRKRETHSREYHKGSNLKRTRSISSSSVSVSTISTRSSLSPEPLPVKAPKSQTSNDRSRLKESSSNTRRRSTTRTKMTTHQQSSHSVQKKRNREPSSDTTSPTPIEYRTSDRKSSRRRNQSIGSSPRDKMPRRKSPFKSQNPSNLEICGDSKGALASTNINSKEDKVKSPKREKSLSPFSKRIELTKAMNMSR</sequence>
<organism evidence="2 3">
    <name type="scientific">Uncinula necator</name>
    <name type="common">Grape powdery mildew</name>
    <dbReference type="NCBI Taxonomy" id="52586"/>
    <lineage>
        <taxon>Eukaryota</taxon>
        <taxon>Fungi</taxon>
        <taxon>Dikarya</taxon>
        <taxon>Ascomycota</taxon>
        <taxon>Pezizomycotina</taxon>
        <taxon>Leotiomycetes</taxon>
        <taxon>Erysiphales</taxon>
        <taxon>Erysiphaceae</taxon>
        <taxon>Erysiphe</taxon>
    </lineage>
</organism>